<organism evidence="3 4">
    <name type="scientific">Golovinomyces cichoracearum</name>
    <dbReference type="NCBI Taxonomy" id="62708"/>
    <lineage>
        <taxon>Eukaryota</taxon>
        <taxon>Fungi</taxon>
        <taxon>Dikarya</taxon>
        <taxon>Ascomycota</taxon>
        <taxon>Pezizomycotina</taxon>
        <taxon>Leotiomycetes</taxon>
        <taxon>Erysiphales</taxon>
        <taxon>Erysiphaceae</taxon>
        <taxon>Golovinomyces</taxon>
    </lineage>
</organism>
<accession>A0A420HP95</accession>
<dbReference type="Proteomes" id="UP000285405">
    <property type="component" value="Unassembled WGS sequence"/>
</dbReference>
<evidence type="ECO:0000256" key="1">
    <source>
        <dbReference type="SAM" id="Coils"/>
    </source>
</evidence>
<sequence length="85" mass="9622">MASAPSHSEFENLSKAEEVEISKMMAKMEQGEETARLLERKLDKLETKLDDILASFDETPVKDKRDTHGQNAEMVKQANGERISK</sequence>
<feature type="region of interest" description="Disordered" evidence="2">
    <location>
        <begin position="57"/>
        <end position="85"/>
    </location>
</feature>
<name>A0A420HP95_9PEZI</name>
<dbReference type="EMBL" id="MCBR01017687">
    <property type="protein sequence ID" value="RKF59246.1"/>
    <property type="molecule type" value="Genomic_DNA"/>
</dbReference>
<evidence type="ECO:0000313" key="3">
    <source>
        <dbReference type="EMBL" id="RKF59246.1"/>
    </source>
</evidence>
<evidence type="ECO:0000256" key="2">
    <source>
        <dbReference type="SAM" id="MobiDB-lite"/>
    </source>
</evidence>
<keyword evidence="1" id="KW-0175">Coiled coil</keyword>
<dbReference type="AlphaFoldDB" id="A0A420HP95"/>
<dbReference type="OrthoDB" id="5398685at2759"/>
<gene>
    <name evidence="3" type="ORF">GcC1_176034</name>
</gene>
<feature type="coiled-coil region" evidence="1">
    <location>
        <begin position="21"/>
        <end position="55"/>
    </location>
</feature>
<reference evidence="3 4" key="1">
    <citation type="journal article" date="2018" name="BMC Genomics">
        <title>Comparative genome analyses reveal sequence features reflecting distinct modes of host-adaptation between dicot and monocot powdery mildew.</title>
        <authorList>
            <person name="Wu Y."/>
            <person name="Ma X."/>
            <person name="Pan Z."/>
            <person name="Kale S.D."/>
            <person name="Song Y."/>
            <person name="King H."/>
            <person name="Zhang Q."/>
            <person name="Presley C."/>
            <person name="Deng X."/>
            <person name="Wei C.I."/>
            <person name="Xiao S."/>
        </authorList>
    </citation>
    <scope>NUCLEOTIDE SEQUENCE [LARGE SCALE GENOMIC DNA]</scope>
    <source>
        <strain evidence="3">UCSC1</strain>
    </source>
</reference>
<protein>
    <submittedName>
        <fullName evidence="3">Uncharacterized protein</fullName>
    </submittedName>
</protein>
<feature type="compositionally biased region" description="Basic and acidic residues" evidence="2">
    <location>
        <begin position="59"/>
        <end position="68"/>
    </location>
</feature>
<evidence type="ECO:0000313" key="4">
    <source>
        <dbReference type="Proteomes" id="UP000285405"/>
    </source>
</evidence>
<proteinExistence type="predicted"/>
<comment type="caution">
    <text evidence="3">The sequence shown here is derived from an EMBL/GenBank/DDBJ whole genome shotgun (WGS) entry which is preliminary data.</text>
</comment>